<evidence type="ECO:0000256" key="2">
    <source>
        <dbReference type="SAM" id="MobiDB-lite"/>
    </source>
</evidence>
<reference evidence="4" key="1">
    <citation type="submission" date="2015-04" db="UniProtKB">
        <authorList>
            <consortium name="EnsemblPlants"/>
        </authorList>
    </citation>
    <scope>IDENTIFICATION</scope>
</reference>
<dbReference type="Pfam" id="PF00036">
    <property type="entry name" value="EF-hand_1"/>
    <property type="match status" value="1"/>
</dbReference>
<dbReference type="InterPro" id="IPR018247">
    <property type="entry name" value="EF_Hand_1_Ca_BS"/>
</dbReference>
<dbReference type="eggNOG" id="KOG0032">
    <property type="taxonomic scope" value="Eukaryota"/>
</dbReference>
<dbReference type="SUPFAM" id="SSF47473">
    <property type="entry name" value="EF-hand"/>
    <property type="match status" value="1"/>
</dbReference>
<organism evidence="4">
    <name type="scientific">Oryza meridionalis</name>
    <dbReference type="NCBI Taxonomy" id="40149"/>
    <lineage>
        <taxon>Eukaryota</taxon>
        <taxon>Viridiplantae</taxon>
        <taxon>Streptophyta</taxon>
        <taxon>Embryophyta</taxon>
        <taxon>Tracheophyta</taxon>
        <taxon>Spermatophyta</taxon>
        <taxon>Magnoliopsida</taxon>
        <taxon>Liliopsida</taxon>
        <taxon>Poales</taxon>
        <taxon>Poaceae</taxon>
        <taxon>BOP clade</taxon>
        <taxon>Oryzoideae</taxon>
        <taxon>Oryzeae</taxon>
        <taxon>Oryzinae</taxon>
        <taxon>Oryza</taxon>
    </lineage>
</organism>
<protein>
    <recommendedName>
        <fullName evidence="3">EF-hand domain-containing protein</fullName>
    </recommendedName>
</protein>
<evidence type="ECO:0000313" key="5">
    <source>
        <dbReference type="Proteomes" id="UP000008021"/>
    </source>
</evidence>
<dbReference type="GO" id="GO:0005509">
    <property type="term" value="F:calcium ion binding"/>
    <property type="evidence" value="ECO:0007669"/>
    <property type="project" value="InterPro"/>
</dbReference>
<dbReference type="Gene3D" id="1.10.238.10">
    <property type="entry name" value="EF-hand"/>
    <property type="match status" value="1"/>
</dbReference>
<dbReference type="AlphaFoldDB" id="A0A0E0F2A1"/>
<dbReference type="STRING" id="40149.A0A0E0F2A1"/>
<feature type="compositionally biased region" description="Basic residues" evidence="2">
    <location>
        <begin position="73"/>
        <end position="82"/>
    </location>
</feature>
<reference evidence="4" key="2">
    <citation type="submission" date="2018-05" db="EMBL/GenBank/DDBJ databases">
        <title>OmerRS3 (Oryza meridionalis Reference Sequence Version 3).</title>
        <authorList>
            <person name="Zhang J."/>
            <person name="Kudrna D."/>
            <person name="Lee S."/>
            <person name="Talag J."/>
            <person name="Welchert J."/>
            <person name="Wing R.A."/>
        </authorList>
    </citation>
    <scope>NUCLEOTIDE SEQUENCE [LARGE SCALE GENOMIC DNA]</scope>
    <source>
        <strain evidence="4">cv. OR44</strain>
    </source>
</reference>
<keyword evidence="1" id="KW-0106">Calcium</keyword>
<dbReference type="PROSITE" id="PS00018">
    <property type="entry name" value="EF_HAND_1"/>
    <property type="match status" value="1"/>
</dbReference>
<feature type="region of interest" description="Disordered" evidence="2">
    <location>
        <begin position="63"/>
        <end position="82"/>
    </location>
</feature>
<dbReference type="PROSITE" id="PS50222">
    <property type="entry name" value="EF_HAND_2"/>
    <property type="match status" value="1"/>
</dbReference>
<feature type="domain" description="EF-hand" evidence="3">
    <location>
        <begin position="32"/>
        <end position="67"/>
    </location>
</feature>
<dbReference type="HOGENOM" id="CLU_2562205_0_0_1"/>
<accession>A0A0E0F2A1</accession>
<dbReference type="EnsemblPlants" id="OMERI11G02380.1">
    <property type="protein sequence ID" value="OMERI11G02380.1"/>
    <property type="gene ID" value="OMERI11G02380"/>
</dbReference>
<dbReference type="Proteomes" id="UP000008021">
    <property type="component" value="Chromosome 11"/>
</dbReference>
<proteinExistence type="predicted"/>
<sequence>MMRKGSGCAEATNPKKKRRDLLEQALKEQGLYDANEIKDVITDEDSNNDGRIDYSEFVAMMRKGSSCAEPSNPKKKRRDLVL</sequence>
<dbReference type="InterPro" id="IPR002048">
    <property type="entry name" value="EF_hand_dom"/>
</dbReference>
<dbReference type="InterPro" id="IPR011992">
    <property type="entry name" value="EF-hand-dom_pair"/>
</dbReference>
<dbReference type="SMART" id="SM00054">
    <property type="entry name" value="EFh"/>
    <property type="match status" value="1"/>
</dbReference>
<dbReference type="Gramene" id="OMERI11G02380.1">
    <property type="protein sequence ID" value="OMERI11G02380.1"/>
    <property type="gene ID" value="OMERI11G02380"/>
</dbReference>
<evidence type="ECO:0000313" key="4">
    <source>
        <dbReference type="EnsemblPlants" id="OMERI11G02380.1"/>
    </source>
</evidence>
<evidence type="ECO:0000259" key="3">
    <source>
        <dbReference type="PROSITE" id="PS50222"/>
    </source>
</evidence>
<keyword evidence="5" id="KW-1185">Reference proteome</keyword>
<name>A0A0E0F2A1_9ORYZ</name>
<evidence type="ECO:0000256" key="1">
    <source>
        <dbReference type="ARBA" id="ARBA00022837"/>
    </source>
</evidence>